<dbReference type="InterPro" id="IPR011333">
    <property type="entry name" value="SKP1/BTB/POZ_sf"/>
</dbReference>
<feature type="transmembrane region" description="Helical" evidence="12">
    <location>
        <begin position="384"/>
        <end position="408"/>
    </location>
</feature>
<dbReference type="GO" id="GO:0008076">
    <property type="term" value="C:voltage-gated potassium channel complex"/>
    <property type="evidence" value="ECO:0007669"/>
    <property type="project" value="InterPro"/>
</dbReference>
<evidence type="ECO:0000256" key="10">
    <source>
        <dbReference type="ARBA" id="ARBA00023136"/>
    </source>
</evidence>
<dbReference type="InterPro" id="IPR000210">
    <property type="entry name" value="BTB/POZ_dom"/>
</dbReference>
<feature type="transmembrane region" description="Helical" evidence="12">
    <location>
        <begin position="328"/>
        <end position="348"/>
    </location>
</feature>
<keyword evidence="11" id="KW-0407">Ion channel</keyword>
<dbReference type="Gene3D" id="1.10.287.70">
    <property type="match status" value="1"/>
</dbReference>
<dbReference type="PANTHER" id="PTHR11537">
    <property type="entry name" value="VOLTAGE-GATED POTASSIUM CHANNEL"/>
    <property type="match status" value="1"/>
</dbReference>
<accession>A0A210Q5I0</accession>
<keyword evidence="15" id="KW-1185">Reference proteome</keyword>
<protein>
    <submittedName>
        <fullName evidence="14">Potassium voltage-gated channel protein Shaw</fullName>
    </submittedName>
</protein>
<dbReference type="InterPro" id="IPR003131">
    <property type="entry name" value="T1-type_BTB"/>
</dbReference>
<dbReference type="InterPro" id="IPR027359">
    <property type="entry name" value="Volt_channel_dom_sf"/>
</dbReference>
<feature type="transmembrane region" description="Helical" evidence="12">
    <location>
        <begin position="220"/>
        <end position="244"/>
    </location>
</feature>
<feature type="domain" description="BTB" evidence="13">
    <location>
        <begin position="15"/>
        <end position="115"/>
    </location>
</feature>
<dbReference type="EMBL" id="NEDP02004949">
    <property type="protein sequence ID" value="OWF43975.1"/>
    <property type="molecule type" value="Genomic_DNA"/>
</dbReference>
<feature type="transmembrane region" description="Helical" evidence="12">
    <location>
        <begin position="288"/>
        <end position="307"/>
    </location>
</feature>
<keyword evidence="9" id="KW-0406">Ion transport</keyword>
<keyword evidence="3" id="KW-0633">Potassium transport</keyword>
<evidence type="ECO:0000256" key="3">
    <source>
        <dbReference type="ARBA" id="ARBA00022538"/>
    </source>
</evidence>
<evidence type="ECO:0000259" key="13">
    <source>
        <dbReference type="SMART" id="SM00225"/>
    </source>
</evidence>
<dbReference type="PRINTS" id="PR00169">
    <property type="entry name" value="KCHANNEL"/>
</dbReference>
<dbReference type="SUPFAM" id="SSF81324">
    <property type="entry name" value="Voltage-gated potassium channels"/>
    <property type="match status" value="1"/>
</dbReference>
<dbReference type="STRING" id="6573.A0A210Q5I0"/>
<keyword evidence="10 12" id="KW-0472">Membrane</keyword>
<dbReference type="Proteomes" id="UP000242188">
    <property type="component" value="Unassembled WGS sequence"/>
</dbReference>
<dbReference type="InterPro" id="IPR003971">
    <property type="entry name" value="K_chnl_volt-dep_Kv5/Kv9"/>
</dbReference>
<dbReference type="GO" id="GO:0051260">
    <property type="term" value="P:protein homooligomerization"/>
    <property type="evidence" value="ECO:0007669"/>
    <property type="project" value="InterPro"/>
</dbReference>
<keyword evidence="7" id="KW-0630">Potassium</keyword>
<dbReference type="PRINTS" id="PR01491">
    <property type="entry name" value="KVCHANNEL"/>
</dbReference>
<dbReference type="AlphaFoldDB" id="A0A210Q5I0"/>
<evidence type="ECO:0000256" key="5">
    <source>
        <dbReference type="ARBA" id="ARBA00022826"/>
    </source>
</evidence>
<evidence type="ECO:0000256" key="9">
    <source>
        <dbReference type="ARBA" id="ARBA00023065"/>
    </source>
</evidence>
<evidence type="ECO:0000313" key="14">
    <source>
        <dbReference type="EMBL" id="OWF43975.1"/>
    </source>
</evidence>
<gene>
    <name evidence="14" type="ORF">KP79_PYT22470</name>
</gene>
<proteinExistence type="predicted"/>
<evidence type="ECO:0000256" key="2">
    <source>
        <dbReference type="ARBA" id="ARBA00022448"/>
    </source>
</evidence>
<keyword evidence="6" id="KW-0851">Voltage-gated channel</keyword>
<dbReference type="SMART" id="SM00225">
    <property type="entry name" value="BTB"/>
    <property type="match status" value="1"/>
</dbReference>
<dbReference type="Pfam" id="PF00520">
    <property type="entry name" value="Ion_trans"/>
    <property type="match status" value="1"/>
</dbReference>
<dbReference type="InterPro" id="IPR003968">
    <property type="entry name" value="K_chnl_volt-dep_Kv"/>
</dbReference>
<organism evidence="14 15">
    <name type="scientific">Mizuhopecten yessoensis</name>
    <name type="common">Japanese scallop</name>
    <name type="synonym">Patinopecten yessoensis</name>
    <dbReference type="NCBI Taxonomy" id="6573"/>
    <lineage>
        <taxon>Eukaryota</taxon>
        <taxon>Metazoa</taxon>
        <taxon>Spiralia</taxon>
        <taxon>Lophotrochozoa</taxon>
        <taxon>Mollusca</taxon>
        <taxon>Bivalvia</taxon>
        <taxon>Autobranchia</taxon>
        <taxon>Pteriomorphia</taxon>
        <taxon>Pectinida</taxon>
        <taxon>Pectinoidea</taxon>
        <taxon>Pectinidae</taxon>
        <taxon>Mizuhopecten</taxon>
    </lineage>
</organism>
<evidence type="ECO:0000256" key="6">
    <source>
        <dbReference type="ARBA" id="ARBA00022882"/>
    </source>
</evidence>
<evidence type="ECO:0000313" key="15">
    <source>
        <dbReference type="Proteomes" id="UP000242188"/>
    </source>
</evidence>
<evidence type="ECO:0000256" key="7">
    <source>
        <dbReference type="ARBA" id="ARBA00022958"/>
    </source>
</evidence>
<keyword evidence="2" id="KW-0813">Transport</keyword>
<keyword evidence="8 12" id="KW-1133">Transmembrane helix</keyword>
<evidence type="ECO:0000256" key="12">
    <source>
        <dbReference type="SAM" id="Phobius"/>
    </source>
</evidence>
<reference evidence="14 15" key="1">
    <citation type="journal article" date="2017" name="Nat. Ecol. Evol.">
        <title>Scallop genome provides insights into evolution of bilaterian karyotype and development.</title>
        <authorList>
            <person name="Wang S."/>
            <person name="Zhang J."/>
            <person name="Jiao W."/>
            <person name="Li J."/>
            <person name="Xun X."/>
            <person name="Sun Y."/>
            <person name="Guo X."/>
            <person name="Huan P."/>
            <person name="Dong B."/>
            <person name="Zhang L."/>
            <person name="Hu X."/>
            <person name="Sun X."/>
            <person name="Wang J."/>
            <person name="Zhao C."/>
            <person name="Wang Y."/>
            <person name="Wang D."/>
            <person name="Huang X."/>
            <person name="Wang R."/>
            <person name="Lv J."/>
            <person name="Li Y."/>
            <person name="Zhang Z."/>
            <person name="Liu B."/>
            <person name="Lu W."/>
            <person name="Hui Y."/>
            <person name="Liang J."/>
            <person name="Zhou Z."/>
            <person name="Hou R."/>
            <person name="Li X."/>
            <person name="Liu Y."/>
            <person name="Li H."/>
            <person name="Ning X."/>
            <person name="Lin Y."/>
            <person name="Zhao L."/>
            <person name="Xing Q."/>
            <person name="Dou J."/>
            <person name="Li Y."/>
            <person name="Mao J."/>
            <person name="Guo H."/>
            <person name="Dou H."/>
            <person name="Li T."/>
            <person name="Mu C."/>
            <person name="Jiang W."/>
            <person name="Fu Q."/>
            <person name="Fu X."/>
            <person name="Miao Y."/>
            <person name="Liu J."/>
            <person name="Yu Q."/>
            <person name="Li R."/>
            <person name="Liao H."/>
            <person name="Li X."/>
            <person name="Kong Y."/>
            <person name="Jiang Z."/>
            <person name="Chourrout D."/>
            <person name="Li R."/>
            <person name="Bao Z."/>
        </authorList>
    </citation>
    <scope>NUCLEOTIDE SEQUENCE [LARGE SCALE GENOMIC DNA]</scope>
    <source>
        <strain evidence="14 15">PY_sf001</strain>
    </source>
</reference>
<keyword evidence="4 12" id="KW-0812">Transmembrane</keyword>
<sequence>MDECPQSYSSNAMDSKVIFNIRGSRFETLKSTLSKAPGEILRDLDEGSGFYDRAKQEYFFDRDPDVFNSVLNMCNTGLIHVPKHICTNLCKVEMAFWGVPTTVISKCCWRTYFQVDEETEVIEHLQENSQQVCDMSQALKFDSFRYKLWTCIEKPGSSLVAKMWYVFYMAAVFVSNVTMCLWTMSDFRTDHYLNTYAPNTFESFENSSVKWARLMLTDPVLSVLAVDTLCMLVFTMEFLVHFFICPRKYLFLKRPINTATLTVIFIMWIGFVMEFNKERMAINKTTRHFFFACKALTMTRLLLFLRLESQFRALRVLLKSIQASLLELMLMILTFAIAALIFGNMLYFIQLEETDGNDSVYIWVWWAIITMTTVGYGDFFPTSLLGYSVGVICAICGVVILSLPIAVISSNFSIYYSLSMEKGRMARLHKHHIRKESLADSNQSG</sequence>
<dbReference type="InterPro" id="IPR005821">
    <property type="entry name" value="Ion_trans_dom"/>
</dbReference>
<evidence type="ECO:0000256" key="4">
    <source>
        <dbReference type="ARBA" id="ARBA00022692"/>
    </source>
</evidence>
<evidence type="ECO:0000256" key="11">
    <source>
        <dbReference type="ARBA" id="ARBA00023303"/>
    </source>
</evidence>
<keyword evidence="5" id="KW-0631">Potassium channel</keyword>
<comment type="subcellular location">
    <subcellularLocation>
        <location evidence="1">Membrane</location>
        <topology evidence="1">Multi-pass membrane protein</topology>
    </subcellularLocation>
</comment>
<dbReference type="InterPro" id="IPR028325">
    <property type="entry name" value="VG_K_chnl"/>
</dbReference>
<comment type="caution">
    <text evidence="14">The sequence shown here is derived from an EMBL/GenBank/DDBJ whole genome shotgun (WGS) entry which is preliminary data.</text>
</comment>
<feature type="transmembrane region" description="Helical" evidence="12">
    <location>
        <begin position="360"/>
        <end position="377"/>
    </location>
</feature>
<evidence type="ECO:0000256" key="8">
    <source>
        <dbReference type="ARBA" id="ARBA00022989"/>
    </source>
</evidence>
<dbReference type="GO" id="GO:0005249">
    <property type="term" value="F:voltage-gated potassium channel activity"/>
    <property type="evidence" value="ECO:0007669"/>
    <property type="project" value="InterPro"/>
</dbReference>
<dbReference type="Gene3D" id="1.20.120.350">
    <property type="entry name" value="Voltage-gated potassium channels. Chain C"/>
    <property type="match status" value="1"/>
</dbReference>
<name>A0A210Q5I0_MIZYE</name>
<feature type="transmembrane region" description="Helical" evidence="12">
    <location>
        <begin position="256"/>
        <end position="276"/>
    </location>
</feature>
<dbReference type="SUPFAM" id="SSF54695">
    <property type="entry name" value="POZ domain"/>
    <property type="match status" value="1"/>
</dbReference>
<dbReference type="PANTHER" id="PTHR11537:SF254">
    <property type="entry name" value="POTASSIUM VOLTAGE-GATED CHANNEL PROTEIN SHAB"/>
    <property type="match status" value="1"/>
</dbReference>
<feature type="transmembrane region" description="Helical" evidence="12">
    <location>
        <begin position="164"/>
        <end position="184"/>
    </location>
</feature>
<dbReference type="PRINTS" id="PR01494">
    <property type="entry name" value="KV9CHANNEL"/>
</dbReference>
<dbReference type="Gene3D" id="3.30.710.10">
    <property type="entry name" value="Potassium Channel Kv1.1, Chain A"/>
    <property type="match status" value="1"/>
</dbReference>
<dbReference type="Pfam" id="PF02214">
    <property type="entry name" value="BTB_2"/>
    <property type="match status" value="1"/>
</dbReference>
<dbReference type="GO" id="GO:0001508">
    <property type="term" value="P:action potential"/>
    <property type="evidence" value="ECO:0007669"/>
    <property type="project" value="TreeGrafter"/>
</dbReference>
<dbReference type="OrthoDB" id="296522at2759"/>
<evidence type="ECO:0000256" key="1">
    <source>
        <dbReference type="ARBA" id="ARBA00004141"/>
    </source>
</evidence>